<protein>
    <submittedName>
        <fullName evidence="1">Uncharacterized protein</fullName>
    </submittedName>
</protein>
<evidence type="ECO:0000313" key="1">
    <source>
        <dbReference type="EMBL" id="GBD55328.1"/>
    </source>
</evidence>
<name>A0A2H6BYV8_MICAE</name>
<accession>A0A2H6BYV8</accession>
<dbReference type="Proteomes" id="UP000236321">
    <property type="component" value="Unassembled WGS sequence"/>
</dbReference>
<organism evidence="1 2">
    <name type="scientific">Microcystis aeruginosa NIES-298</name>
    <dbReference type="NCBI Taxonomy" id="449468"/>
    <lineage>
        <taxon>Bacteria</taxon>
        <taxon>Bacillati</taxon>
        <taxon>Cyanobacteriota</taxon>
        <taxon>Cyanophyceae</taxon>
        <taxon>Oscillatoriophycideae</taxon>
        <taxon>Chroococcales</taxon>
        <taxon>Microcystaceae</taxon>
        <taxon>Microcystis</taxon>
    </lineage>
</organism>
<dbReference type="EMBL" id="BEYQ01000020">
    <property type="protein sequence ID" value="GBD55328.1"/>
    <property type="molecule type" value="Genomic_DNA"/>
</dbReference>
<proteinExistence type="predicted"/>
<reference evidence="2" key="1">
    <citation type="submission" date="2017-12" db="EMBL/GenBank/DDBJ databases">
        <title>Improved Draft Genome Sequence of Microcystis aeruginosa NIES-298, a Microcystin-Producing Cyanobacterium from Lake Kasumigaura, Japan.</title>
        <authorList>
            <person name="Yamaguchi H."/>
            <person name="Suzuki S."/>
            <person name="Kawachi M."/>
        </authorList>
    </citation>
    <scope>NUCLEOTIDE SEQUENCE [LARGE SCALE GENOMIC DNA]</scope>
    <source>
        <strain evidence="2">NIES-298</strain>
    </source>
</reference>
<dbReference type="AlphaFoldDB" id="A0A2H6BYV8"/>
<comment type="caution">
    <text evidence="1">The sequence shown here is derived from an EMBL/GenBank/DDBJ whole genome shotgun (WGS) entry which is preliminary data.</text>
</comment>
<sequence length="528" mass="61213">MQKLINFRPKDRMQLTAVVLIILAIAFAFFTRIITAFEYVTFDIGPEPDQIVIGNTVINMWQGKIPALGMAGSGGKYPFTIPPLYFYLVFPFTIFGSDPAFLVLANGVFSFLAIPLLIYLVYQLLEKVEFSKRILLSSLAGFWYSTFYTDYFISNFSWNPSPIPFFLIIFVLLYKFQLETKQPSYYQALSWIVYGVILAILVSLHSTTMFVLPVVCVLTSLWFVYKNRKNFLKCLLPLLAIISSNIALLHYWKVEIARNFSNTKAIINAIIGSDETTTQSGNLLARLFKAIWEFVFLGNQVYFISKDWLWFNLFLSVFFCVISLYFTLRKFQGNKTILAVLALTWLIFMYAASNYQEEYFFSHRKILIWFAPMLMGIISLAYLNFNNKWPRFFGIILIGLIGYSIATNLYFDQRYISSKYSTERLLSASDIIDIFNQIPPRSNICYPAKKGKRKINNQYDYIDNHITKRNLQVVNSCQTGDYILQSKFKMDLEMNDIFPIFSLTKTPSLEQKANLVLETPEAYLYKLN</sequence>
<gene>
    <name evidence="1" type="ORF">BGM30_44210</name>
</gene>
<evidence type="ECO:0000313" key="2">
    <source>
        <dbReference type="Proteomes" id="UP000236321"/>
    </source>
</evidence>
<dbReference type="RefSeq" id="WP_103113422.1">
    <property type="nucleotide sequence ID" value="NZ_BEIU01000004.1"/>
</dbReference>